<dbReference type="Pfam" id="PF04828">
    <property type="entry name" value="GFA"/>
    <property type="match status" value="1"/>
</dbReference>
<reference evidence="6 7" key="1">
    <citation type="submission" date="2019-10" db="EMBL/GenBank/DDBJ databases">
        <title>Alcanivorax sp.PA15-N-34 draft genome sequence.</title>
        <authorList>
            <person name="Liao X."/>
            <person name="Shao Z."/>
        </authorList>
    </citation>
    <scope>NUCLEOTIDE SEQUENCE [LARGE SCALE GENOMIC DNA]</scope>
    <source>
        <strain evidence="6 7">PA15-N-34</strain>
    </source>
</reference>
<sequence>MDIEMNQGGTCLCGNVSLSAKPKSRHVGACHCAMCRKWGGGPLLVVDCEALTIEGDEHVGVYSSSDWAERGFCKACGTHLFYRLKEGGLYAVPVGVFDGDNDWELVQQVFIDSKPDYYSFAQQTRNLTGEELFAQFGA</sequence>
<keyword evidence="4" id="KW-0456">Lyase</keyword>
<comment type="caution">
    <text evidence="6">The sequence shown here is derived from an EMBL/GenBank/DDBJ whole genome shotgun (WGS) entry which is preliminary data.</text>
</comment>
<keyword evidence="7" id="KW-1185">Reference proteome</keyword>
<dbReference type="EMBL" id="WIRE01000001">
    <property type="protein sequence ID" value="MQX54224.1"/>
    <property type="molecule type" value="Genomic_DNA"/>
</dbReference>
<gene>
    <name evidence="6" type="ORF">GFN93_13290</name>
</gene>
<accession>A0A6N7LYH2</accession>
<dbReference type="AlphaFoldDB" id="A0A6N7LYH2"/>
<dbReference type="InterPro" id="IPR011057">
    <property type="entry name" value="Mss4-like_sf"/>
</dbReference>
<dbReference type="PANTHER" id="PTHR33337:SF40">
    <property type="entry name" value="CENP-V_GFA DOMAIN-CONTAINING PROTEIN-RELATED"/>
    <property type="match status" value="1"/>
</dbReference>
<evidence type="ECO:0000313" key="6">
    <source>
        <dbReference type="EMBL" id="MQX54224.1"/>
    </source>
</evidence>
<evidence type="ECO:0000313" key="7">
    <source>
        <dbReference type="Proteomes" id="UP000469421"/>
    </source>
</evidence>
<dbReference type="SUPFAM" id="SSF51316">
    <property type="entry name" value="Mss4-like"/>
    <property type="match status" value="1"/>
</dbReference>
<proteinExistence type="inferred from homology"/>
<dbReference type="GO" id="GO:0016846">
    <property type="term" value="F:carbon-sulfur lyase activity"/>
    <property type="evidence" value="ECO:0007669"/>
    <property type="project" value="InterPro"/>
</dbReference>
<evidence type="ECO:0000256" key="4">
    <source>
        <dbReference type="ARBA" id="ARBA00023239"/>
    </source>
</evidence>
<organism evidence="6 7">
    <name type="scientific">Alcanivorax sediminis</name>
    <dbReference type="NCBI Taxonomy" id="2663008"/>
    <lineage>
        <taxon>Bacteria</taxon>
        <taxon>Pseudomonadati</taxon>
        <taxon>Pseudomonadota</taxon>
        <taxon>Gammaproteobacteria</taxon>
        <taxon>Oceanospirillales</taxon>
        <taxon>Alcanivoracaceae</taxon>
        <taxon>Alcanivorax</taxon>
    </lineage>
</organism>
<protein>
    <submittedName>
        <fullName evidence="6">GFA family protein</fullName>
    </submittedName>
</protein>
<evidence type="ECO:0000256" key="2">
    <source>
        <dbReference type="ARBA" id="ARBA00022723"/>
    </source>
</evidence>
<dbReference type="PANTHER" id="PTHR33337">
    <property type="entry name" value="GFA DOMAIN-CONTAINING PROTEIN"/>
    <property type="match status" value="1"/>
</dbReference>
<keyword evidence="3" id="KW-0862">Zinc</keyword>
<keyword evidence="2" id="KW-0479">Metal-binding</keyword>
<dbReference type="InterPro" id="IPR006913">
    <property type="entry name" value="CENP-V/GFA"/>
</dbReference>
<dbReference type="GO" id="GO:0046872">
    <property type="term" value="F:metal ion binding"/>
    <property type="evidence" value="ECO:0007669"/>
    <property type="project" value="UniProtKB-KW"/>
</dbReference>
<feature type="domain" description="CENP-V/GFA" evidence="5">
    <location>
        <begin position="6"/>
        <end position="104"/>
    </location>
</feature>
<dbReference type="Gene3D" id="3.90.1590.10">
    <property type="entry name" value="glutathione-dependent formaldehyde- activating enzyme (gfa)"/>
    <property type="match status" value="1"/>
</dbReference>
<dbReference type="Proteomes" id="UP000469421">
    <property type="component" value="Unassembled WGS sequence"/>
</dbReference>
<comment type="similarity">
    <text evidence="1">Belongs to the Gfa family.</text>
</comment>
<evidence type="ECO:0000256" key="3">
    <source>
        <dbReference type="ARBA" id="ARBA00022833"/>
    </source>
</evidence>
<dbReference type="PROSITE" id="PS51891">
    <property type="entry name" value="CENP_V_GFA"/>
    <property type="match status" value="1"/>
</dbReference>
<evidence type="ECO:0000256" key="1">
    <source>
        <dbReference type="ARBA" id="ARBA00005495"/>
    </source>
</evidence>
<evidence type="ECO:0000259" key="5">
    <source>
        <dbReference type="PROSITE" id="PS51891"/>
    </source>
</evidence>
<name>A0A6N7LYH2_9GAMM</name>
<dbReference type="RefSeq" id="WP_153501521.1">
    <property type="nucleotide sequence ID" value="NZ_WIRE01000001.1"/>
</dbReference>